<evidence type="ECO:0000256" key="1">
    <source>
        <dbReference type="SAM" id="Phobius"/>
    </source>
</evidence>
<comment type="caution">
    <text evidence="2">The sequence shown here is derived from an EMBL/GenBank/DDBJ whole genome shotgun (WGS) entry which is preliminary data.</text>
</comment>
<evidence type="ECO:0000313" key="3">
    <source>
        <dbReference type="Proteomes" id="UP000178059"/>
    </source>
</evidence>
<accession>A0A1F6VK46</accession>
<keyword evidence="1" id="KW-0812">Transmembrane</keyword>
<keyword evidence="1" id="KW-1133">Transmembrane helix</keyword>
<feature type="transmembrane region" description="Helical" evidence="1">
    <location>
        <begin position="55"/>
        <end position="76"/>
    </location>
</feature>
<dbReference type="STRING" id="1801743.A2824_00025"/>
<dbReference type="Proteomes" id="UP000178059">
    <property type="component" value="Unassembled WGS sequence"/>
</dbReference>
<gene>
    <name evidence="2" type="ORF">A2824_00025</name>
</gene>
<sequence>MKFKKYIFTFLLLLLVSAPLVTLALHSTIPPCDDPNKKTLRCLILDVTDLITGPIVTLVWALVFAAFLYGVALYVMRGGDAAKRKEGVKFMIYGGIALFVMVSIWGIVKIFTATFNLSNLPPEPPSFPELPE</sequence>
<keyword evidence="1" id="KW-0472">Membrane</keyword>
<feature type="transmembrane region" description="Helical" evidence="1">
    <location>
        <begin position="88"/>
        <end position="108"/>
    </location>
</feature>
<evidence type="ECO:0000313" key="2">
    <source>
        <dbReference type="EMBL" id="OGI69992.1"/>
    </source>
</evidence>
<reference evidence="2 3" key="1">
    <citation type="journal article" date="2016" name="Nat. Commun.">
        <title>Thousands of microbial genomes shed light on interconnected biogeochemical processes in an aquifer system.</title>
        <authorList>
            <person name="Anantharaman K."/>
            <person name="Brown C.T."/>
            <person name="Hug L.A."/>
            <person name="Sharon I."/>
            <person name="Castelle C.J."/>
            <person name="Probst A.J."/>
            <person name="Thomas B.C."/>
            <person name="Singh A."/>
            <person name="Wilkins M.J."/>
            <person name="Karaoz U."/>
            <person name="Brodie E.L."/>
            <person name="Williams K.H."/>
            <person name="Hubbard S.S."/>
            <person name="Banfield J.F."/>
        </authorList>
    </citation>
    <scope>NUCLEOTIDE SEQUENCE [LARGE SCALE GENOMIC DNA]</scope>
</reference>
<proteinExistence type="predicted"/>
<dbReference type="AlphaFoldDB" id="A0A1F6VK46"/>
<protein>
    <submittedName>
        <fullName evidence="2">Uncharacterized protein</fullName>
    </submittedName>
</protein>
<name>A0A1F6VK46_9BACT</name>
<organism evidence="2 3">
    <name type="scientific">Candidatus Nomurabacteria bacterium RIFCSPHIGHO2_01_FULL_42_16</name>
    <dbReference type="NCBI Taxonomy" id="1801743"/>
    <lineage>
        <taxon>Bacteria</taxon>
        <taxon>Candidatus Nomuraibacteriota</taxon>
    </lineage>
</organism>
<dbReference type="EMBL" id="MFTT01000015">
    <property type="protein sequence ID" value="OGI69992.1"/>
    <property type="molecule type" value="Genomic_DNA"/>
</dbReference>